<comment type="caution">
    <text evidence="3">The sequence shown here is derived from an EMBL/GenBank/DDBJ whole genome shotgun (WGS) entry which is preliminary data.</text>
</comment>
<dbReference type="Proteomes" id="UP001583280">
    <property type="component" value="Unassembled WGS sequence"/>
</dbReference>
<sequence length="291" mass="32090">MPLIAQNTKPRIILGLMTFGPSKEAGTRIADIEEYKKCLDTLQVRGYNEVDTARVYIAGQQEAFTREAGWKDRGLTLATKIQYPMKDGTNTAENGLSSAETSLKELGTDAYRAVPFAETLGAIDKLHTAGKFVRFGISNFTAFEVAEIVMTCKQNNWSADDLPDDGRLANTSSVIEVYRARYLQDTTFKAMKLVEEAASKHNPSLIEVSLCWTVHHSALKVLDGNDGVIVAASSKEQIEQNVTNLEKGPLPADVVEATEKAWELTRGNGAPYWHKRMEYGYDTKKAVFGSG</sequence>
<organism evidence="3 4">
    <name type="scientific">Ceratocystis pirilliformis</name>
    <dbReference type="NCBI Taxonomy" id="259994"/>
    <lineage>
        <taxon>Eukaryota</taxon>
        <taxon>Fungi</taxon>
        <taxon>Dikarya</taxon>
        <taxon>Ascomycota</taxon>
        <taxon>Pezizomycotina</taxon>
        <taxon>Sordariomycetes</taxon>
        <taxon>Hypocreomycetidae</taxon>
        <taxon>Microascales</taxon>
        <taxon>Ceratocystidaceae</taxon>
        <taxon>Ceratocystis</taxon>
    </lineage>
</organism>
<accession>A0ABR3Z236</accession>
<gene>
    <name evidence="3" type="ORF">Cpir12675_003743</name>
</gene>
<evidence type="ECO:0000256" key="1">
    <source>
        <dbReference type="ARBA" id="ARBA00023002"/>
    </source>
</evidence>
<feature type="domain" description="NADP-dependent oxidoreductase" evidence="2">
    <location>
        <begin position="186"/>
        <end position="262"/>
    </location>
</feature>
<dbReference type="PANTHER" id="PTHR43364:SF4">
    <property type="entry name" value="NAD(P)-LINKED OXIDOREDUCTASE SUPERFAMILY PROTEIN"/>
    <property type="match status" value="1"/>
</dbReference>
<proteinExistence type="predicted"/>
<reference evidence="3 4" key="1">
    <citation type="journal article" date="2024" name="IMA Fungus">
        <title>IMA Genome - F19 : A genome assembly and annotation guide to empower mycologists, including annotated draft genome sequences of Ceratocystis pirilliformis, Diaporthe australafricana, Fusarium ophioides, Paecilomyces lecythidis, and Sporothrix stenoceras.</title>
        <authorList>
            <person name="Aylward J."/>
            <person name="Wilson A.M."/>
            <person name="Visagie C.M."/>
            <person name="Spraker J."/>
            <person name="Barnes I."/>
            <person name="Buitendag C."/>
            <person name="Ceriani C."/>
            <person name="Del Mar Angel L."/>
            <person name="du Plessis D."/>
            <person name="Fuchs T."/>
            <person name="Gasser K."/>
            <person name="Kramer D."/>
            <person name="Li W."/>
            <person name="Munsamy K."/>
            <person name="Piso A."/>
            <person name="Price J.L."/>
            <person name="Sonnekus B."/>
            <person name="Thomas C."/>
            <person name="van der Nest A."/>
            <person name="van Dijk A."/>
            <person name="van Heerden A."/>
            <person name="van Vuuren N."/>
            <person name="Yilmaz N."/>
            <person name="Duong T.A."/>
            <person name="van der Merwe N.A."/>
            <person name="Wingfield M.J."/>
            <person name="Wingfield B.D."/>
        </authorList>
    </citation>
    <scope>NUCLEOTIDE SEQUENCE [LARGE SCALE GENOMIC DNA]</scope>
    <source>
        <strain evidence="3 4">CMW 12675</strain>
    </source>
</reference>
<dbReference type="InterPro" id="IPR023210">
    <property type="entry name" value="NADP_OxRdtase_dom"/>
</dbReference>
<evidence type="ECO:0000313" key="3">
    <source>
        <dbReference type="EMBL" id="KAL1894266.1"/>
    </source>
</evidence>
<dbReference type="InterPro" id="IPR036812">
    <property type="entry name" value="NAD(P)_OxRdtase_dom_sf"/>
</dbReference>
<dbReference type="EMBL" id="JAWDJO010000094">
    <property type="protein sequence ID" value="KAL1894266.1"/>
    <property type="molecule type" value="Genomic_DNA"/>
</dbReference>
<keyword evidence="1" id="KW-0560">Oxidoreductase</keyword>
<feature type="domain" description="NADP-dependent oxidoreductase" evidence="2">
    <location>
        <begin position="11"/>
        <end position="150"/>
    </location>
</feature>
<dbReference type="InterPro" id="IPR050523">
    <property type="entry name" value="AKR_Detox_Biosynth"/>
</dbReference>
<dbReference type="SUPFAM" id="SSF51430">
    <property type="entry name" value="NAD(P)-linked oxidoreductase"/>
    <property type="match status" value="1"/>
</dbReference>
<protein>
    <recommendedName>
        <fullName evidence="2">NADP-dependent oxidoreductase domain-containing protein</fullName>
    </recommendedName>
</protein>
<dbReference type="Gene3D" id="3.20.20.100">
    <property type="entry name" value="NADP-dependent oxidoreductase domain"/>
    <property type="match status" value="2"/>
</dbReference>
<evidence type="ECO:0000313" key="4">
    <source>
        <dbReference type="Proteomes" id="UP001583280"/>
    </source>
</evidence>
<dbReference type="PANTHER" id="PTHR43364">
    <property type="entry name" value="NADH-SPECIFIC METHYLGLYOXAL REDUCTASE-RELATED"/>
    <property type="match status" value="1"/>
</dbReference>
<keyword evidence="4" id="KW-1185">Reference proteome</keyword>
<name>A0ABR3Z236_9PEZI</name>
<evidence type="ECO:0000259" key="2">
    <source>
        <dbReference type="Pfam" id="PF00248"/>
    </source>
</evidence>
<dbReference type="Pfam" id="PF00248">
    <property type="entry name" value="Aldo_ket_red"/>
    <property type="match status" value="2"/>
</dbReference>